<dbReference type="SMART" id="SM00822">
    <property type="entry name" value="PKS_KR"/>
    <property type="match status" value="1"/>
</dbReference>
<dbReference type="Gene3D" id="3.40.50.720">
    <property type="entry name" value="NAD(P)-binding Rossmann-like Domain"/>
    <property type="match status" value="1"/>
</dbReference>
<proteinExistence type="inferred from homology"/>
<sequence length="249" mass="25833">MQHDLTDKVAVVTGAARGIGREIATRLAECGCVVYVTDIDAGMARSTAAALGERAHALRMDVRDRPEVRAALARIVGERGAIDVLVNNAGLMTQGPFTRTDDQAWDDQLAVNLTGVFNCIQAVAPSMIERGGGTIVNIASVSAVKGGGAVGNVWYGATKAAVAALTKGLARELGPSGVRVNAIAPGLVETDMVREFLTDEMRPRILSRFPLGRLASTGDVANLAAFLASDAASFITGQVIAVDGGFLVT</sequence>
<evidence type="ECO:0000313" key="4">
    <source>
        <dbReference type="EMBL" id="AKJ67831.1"/>
    </source>
</evidence>
<dbReference type="KEGG" id="ptx:ABW99_05995"/>
<dbReference type="STRING" id="445709.ABW99_05995"/>
<dbReference type="FunFam" id="3.40.50.720:FF:000084">
    <property type="entry name" value="Short-chain dehydrogenase reductase"/>
    <property type="match status" value="1"/>
</dbReference>
<dbReference type="AlphaFoldDB" id="A0A0G3ESY9"/>
<dbReference type="Pfam" id="PF13561">
    <property type="entry name" value="adh_short_C2"/>
    <property type="match status" value="1"/>
</dbReference>
<dbReference type="InterPro" id="IPR057326">
    <property type="entry name" value="KR_dom"/>
</dbReference>
<dbReference type="RefSeq" id="WP_047213598.1">
    <property type="nucleotide sequence ID" value="NZ_CP011568.3"/>
</dbReference>
<dbReference type="PANTHER" id="PTHR42760">
    <property type="entry name" value="SHORT-CHAIN DEHYDROGENASES/REDUCTASES FAMILY MEMBER"/>
    <property type="match status" value="1"/>
</dbReference>
<organism evidence="4 5">
    <name type="scientific">Pandoraea thiooxydans</name>
    <dbReference type="NCBI Taxonomy" id="445709"/>
    <lineage>
        <taxon>Bacteria</taxon>
        <taxon>Pseudomonadati</taxon>
        <taxon>Pseudomonadota</taxon>
        <taxon>Betaproteobacteria</taxon>
        <taxon>Burkholderiales</taxon>
        <taxon>Burkholderiaceae</taxon>
        <taxon>Pandoraea</taxon>
    </lineage>
</organism>
<evidence type="ECO:0000256" key="2">
    <source>
        <dbReference type="ARBA" id="ARBA00023002"/>
    </source>
</evidence>
<dbReference type="PATRIC" id="fig|445709.3.peg.1289"/>
<dbReference type="PANTHER" id="PTHR42760:SF133">
    <property type="entry name" value="3-OXOACYL-[ACYL-CARRIER-PROTEIN] REDUCTASE"/>
    <property type="match status" value="1"/>
</dbReference>
<comment type="similarity">
    <text evidence="1">Belongs to the short-chain dehydrogenases/reductases (SDR) family.</text>
</comment>
<gene>
    <name evidence="4" type="ORF">ABW99_05995</name>
</gene>
<dbReference type="SUPFAM" id="SSF51735">
    <property type="entry name" value="NAD(P)-binding Rossmann-fold domains"/>
    <property type="match status" value="1"/>
</dbReference>
<dbReference type="InterPro" id="IPR002347">
    <property type="entry name" value="SDR_fam"/>
</dbReference>
<dbReference type="EMBL" id="CP011568">
    <property type="protein sequence ID" value="AKJ67831.1"/>
    <property type="molecule type" value="Genomic_DNA"/>
</dbReference>
<dbReference type="Proteomes" id="UP000036700">
    <property type="component" value="Chromosome"/>
</dbReference>
<feature type="domain" description="Ketoreductase" evidence="3">
    <location>
        <begin position="8"/>
        <end position="186"/>
    </location>
</feature>
<evidence type="ECO:0000259" key="3">
    <source>
        <dbReference type="SMART" id="SM00822"/>
    </source>
</evidence>
<dbReference type="NCBIfam" id="NF005559">
    <property type="entry name" value="PRK07231.1"/>
    <property type="match status" value="1"/>
</dbReference>
<name>A0A0G3ESY9_9BURK</name>
<dbReference type="PRINTS" id="PR00080">
    <property type="entry name" value="SDRFAMILY"/>
</dbReference>
<dbReference type="PROSITE" id="PS00061">
    <property type="entry name" value="ADH_SHORT"/>
    <property type="match status" value="1"/>
</dbReference>
<dbReference type="InterPro" id="IPR036291">
    <property type="entry name" value="NAD(P)-bd_dom_sf"/>
</dbReference>
<dbReference type="OrthoDB" id="8716139at2"/>
<keyword evidence="5" id="KW-1185">Reference proteome</keyword>
<dbReference type="PRINTS" id="PR00081">
    <property type="entry name" value="GDHRDH"/>
</dbReference>
<dbReference type="InterPro" id="IPR020904">
    <property type="entry name" value="Sc_DH/Rdtase_CS"/>
</dbReference>
<protein>
    <recommendedName>
        <fullName evidence="3">Ketoreductase domain-containing protein</fullName>
    </recommendedName>
</protein>
<evidence type="ECO:0000256" key="1">
    <source>
        <dbReference type="ARBA" id="ARBA00006484"/>
    </source>
</evidence>
<accession>A0A0G3ESY9</accession>
<dbReference type="GO" id="GO:0016616">
    <property type="term" value="F:oxidoreductase activity, acting on the CH-OH group of donors, NAD or NADP as acceptor"/>
    <property type="evidence" value="ECO:0007669"/>
    <property type="project" value="TreeGrafter"/>
</dbReference>
<evidence type="ECO:0000313" key="5">
    <source>
        <dbReference type="Proteomes" id="UP000036700"/>
    </source>
</evidence>
<reference evidence="5" key="1">
    <citation type="submission" date="2015-06" db="EMBL/GenBank/DDBJ databases">
        <authorList>
            <person name="Lim Y.L."/>
            <person name="Ee R."/>
            <person name="Yong D."/>
            <person name="How K.Y."/>
            <person name="Yin W.F."/>
            <person name="Chan K.G."/>
        </authorList>
    </citation>
    <scope>NUCLEOTIDE SEQUENCE [LARGE SCALE GENOMIC DNA]</scope>
    <source>
        <strain evidence="5">DSM 25325</strain>
    </source>
</reference>
<keyword evidence="2" id="KW-0560">Oxidoreductase</keyword>